<dbReference type="EMBL" id="BMHV01000017">
    <property type="protein sequence ID" value="GGF69153.1"/>
    <property type="molecule type" value="Genomic_DNA"/>
</dbReference>
<organism evidence="2 3">
    <name type="scientific">Terasakiella brassicae</name>
    <dbReference type="NCBI Taxonomy" id="1634917"/>
    <lineage>
        <taxon>Bacteria</taxon>
        <taxon>Pseudomonadati</taxon>
        <taxon>Pseudomonadota</taxon>
        <taxon>Alphaproteobacteria</taxon>
        <taxon>Rhodospirillales</taxon>
        <taxon>Terasakiellaceae</taxon>
        <taxon>Terasakiella</taxon>
    </lineage>
</organism>
<gene>
    <name evidence="2" type="ORF">GCM10011332_24180</name>
</gene>
<keyword evidence="1" id="KW-0812">Transmembrane</keyword>
<dbReference type="Pfam" id="PF19588">
    <property type="entry name" value="SxtJ"/>
    <property type="match status" value="1"/>
</dbReference>
<keyword evidence="1" id="KW-1133">Transmembrane helix</keyword>
<sequence length="139" mass="15420">MKESSMSENTSHVVVKMGSERNFGIVFAIFFAIIAFLPTLKGQPVLIWACGLSIAFLFAGLFFPKILTIPNRVWFKFGLLLGGIVAPVVMTILFILTVVPIGLIMRLAGKDLLGQKIDKAASSYWLERPKSDHSMKNQF</sequence>
<keyword evidence="3" id="KW-1185">Reference proteome</keyword>
<evidence type="ECO:0000313" key="2">
    <source>
        <dbReference type="EMBL" id="GGF69153.1"/>
    </source>
</evidence>
<keyword evidence="1" id="KW-0472">Membrane</keyword>
<dbReference type="Proteomes" id="UP000632498">
    <property type="component" value="Unassembled WGS sequence"/>
</dbReference>
<reference evidence="2" key="2">
    <citation type="submission" date="2020-09" db="EMBL/GenBank/DDBJ databases">
        <authorList>
            <person name="Sun Q."/>
            <person name="Zhou Y."/>
        </authorList>
    </citation>
    <scope>NUCLEOTIDE SEQUENCE</scope>
    <source>
        <strain evidence="2">CGMCC 1.15254</strain>
    </source>
</reference>
<protein>
    <recommendedName>
        <fullName evidence="4">SxtJ</fullName>
    </recommendedName>
</protein>
<accession>A0A917C459</accession>
<proteinExistence type="predicted"/>
<feature type="transmembrane region" description="Helical" evidence="1">
    <location>
        <begin position="79"/>
        <end position="105"/>
    </location>
</feature>
<reference evidence="2" key="1">
    <citation type="journal article" date="2014" name="Int. J. Syst. Evol. Microbiol.">
        <title>Complete genome sequence of Corynebacterium casei LMG S-19264T (=DSM 44701T), isolated from a smear-ripened cheese.</title>
        <authorList>
            <consortium name="US DOE Joint Genome Institute (JGI-PGF)"/>
            <person name="Walter F."/>
            <person name="Albersmeier A."/>
            <person name="Kalinowski J."/>
            <person name="Ruckert C."/>
        </authorList>
    </citation>
    <scope>NUCLEOTIDE SEQUENCE</scope>
    <source>
        <strain evidence="2">CGMCC 1.15254</strain>
    </source>
</reference>
<feature type="transmembrane region" description="Helical" evidence="1">
    <location>
        <begin position="21"/>
        <end position="40"/>
    </location>
</feature>
<comment type="caution">
    <text evidence="2">The sequence shown here is derived from an EMBL/GenBank/DDBJ whole genome shotgun (WGS) entry which is preliminary data.</text>
</comment>
<dbReference type="AlphaFoldDB" id="A0A917C459"/>
<evidence type="ECO:0000256" key="1">
    <source>
        <dbReference type="SAM" id="Phobius"/>
    </source>
</evidence>
<evidence type="ECO:0000313" key="3">
    <source>
        <dbReference type="Proteomes" id="UP000632498"/>
    </source>
</evidence>
<dbReference type="InterPro" id="IPR045781">
    <property type="entry name" value="SxtJ"/>
</dbReference>
<feature type="transmembrane region" description="Helical" evidence="1">
    <location>
        <begin position="46"/>
        <end position="67"/>
    </location>
</feature>
<name>A0A917C459_9PROT</name>
<evidence type="ECO:0008006" key="4">
    <source>
        <dbReference type="Google" id="ProtNLM"/>
    </source>
</evidence>